<keyword evidence="1" id="KW-0472">Membrane</keyword>
<organism evidence="2 3">
    <name type="scientific">Littorina saxatilis</name>
    <dbReference type="NCBI Taxonomy" id="31220"/>
    <lineage>
        <taxon>Eukaryota</taxon>
        <taxon>Metazoa</taxon>
        <taxon>Spiralia</taxon>
        <taxon>Lophotrochozoa</taxon>
        <taxon>Mollusca</taxon>
        <taxon>Gastropoda</taxon>
        <taxon>Caenogastropoda</taxon>
        <taxon>Littorinimorpha</taxon>
        <taxon>Littorinoidea</taxon>
        <taxon>Littorinidae</taxon>
        <taxon>Littorina</taxon>
    </lineage>
</organism>
<evidence type="ECO:0000313" key="3">
    <source>
        <dbReference type="Proteomes" id="UP001374579"/>
    </source>
</evidence>
<feature type="transmembrane region" description="Helical" evidence="1">
    <location>
        <begin position="6"/>
        <end position="26"/>
    </location>
</feature>
<keyword evidence="1" id="KW-1133">Transmembrane helix</keyword>
<protein>
    <submittedName>
        <fullName evidence="2">Uncharacterized protein</fullName>
    </submittedName>
</protein>
<comment type="caution">
    <text evidence="2">The sequence shown here is derived from an EMBL/GenBank/DDBJ whole genome shotgun (WGS) entry which is preliminary data.</text>
</comment>
<dbReference type="EMBL" id="JBAMIC010000002">
    <property type="protein sequence ID" value="KAK7113616.1"/>
    <property type="molecule type" value="Genomic_DNA"/>
</dbReference>
<gene>
    <name evidence="2" type="ORF">V1264_012871</name>
</gene>
<keyword evidence="1" id="KW-0812">Transmembrane</keyword>
<keyword evidence="3" id="KW-1185">Reference proteome</keyword>
<dbReference type="Proteomes" id="UP001374579">
    <property type="component" value="Unassembled WGS sequence"/>
</dbReference>
<dbReference type="AlphaFoldDB" id="A0AAN9BY44"/>
<name>A0AAN9BY44_9CAEN</name>
<evidence type="ECO:0000313" key="2">
    <source>
        <dbReference type="EMBL" id="KAK7113616.1"/>
    </source>
</evidence>
<reference evidence="2 3" key="1">
    <citation type="submission" date="2024-02" db="EMBL/GenBank/DDBJ databases">
        <title>Chromosome-scale genome assembly of the rough periwinkle Littorina saxatilis.</title>
        <authorList>
            <person name="De Jode A."/>
            <person name="Faria R."/>
            <person name="Formenti G."/>
            <person name="Sims Y."/>
            <person name="Smith T.P."/>
            <person name="Tracey A."/>
            <person name="Wood J.M.D."/>
            <person name="Zagrodzka Z.B."/>
            <person name="Johannesson K."/>
            <person name="Butlin R.K."/>
            <person name="Leder E.H."/>
        </authorList>
    </citation>
    <scope>NUCLEOTIDE SEQUENCE [LARGE SCALE GENOMIC DNA]</scope>
    <source>
        <strain evidence="2">Snail1</strain>
        <tissue evidence="2">Muscle</tissue>
    </source>
</reference>
<evidence type="ECO:0000256" key="1">
    <source>
        <dbReference type="SAM" id="Phobius"/>
    </source>
</evidence>
<accession>A0AAN9BY44</accession>
<proteinExistence type="predicted"/>
<sequence length="66" mass="7191">MASLVAAVVGSLLSAAIFFTLTLLVWRFCRGRKRSIAGSYEKIVSDHRLQQVTVEKGSNIPATAVR</sequence>